<feature type="domain" description="Core-binding (CB)" evidence="11">
    <location>
        <begin position="1"/>
        <end position="86"/>
    </location>
</feature>
<dbReference type="PROSITE" id="PS51900">
    <property type="entry name" value="CB"/>
    <property type="match status" value="1"/>
</dbReference>
<dbReference type="Pfam" id="PF02899">
    <property type="entry name" value="Phage_int_SAM_1"/>
    <property type="match status" value="1"/>
</dbReference>
<evidence type="ECO:0000256" key="7">
    <source>
        <dbReference type="ARBA" id="ARBA00023172"/>
    </source>
</evidence>
<dbReference type="OrthoDB" id="9801717at2"/>
<dbReference type="GO" id="GO:0006310">
    <property type="term" value="P:DNA recombination"/>
    <property type="evidence" value="ECO:0007669"/>
    <property type="project" value="UniProtKB-KW"/>
</dbReference>
<dbReference type="Gene3D" id="1.10.150.130">
    <property type="match status" value="1"/>
</dbReference>
<dbReference type="EMBL" id="WBVO01000007">
    <property type="protein sequence ID" value="KAB2809732.1"/>
    <property type="molecule type" value="Genomic_DNA"/>
</dbReference>
<reference evidence="12 13" key="1">
    <citation type="submission" date="2019-09" db="EMBL/GenBank/DDBJ databases">
        <title>Genomes of family Cryomorphaceae.</title>
        <authorList>
            <person name="Bowman J.P."/>
        </authorList>
    </citation>
    <scope>NUCLEOTIDE SEQUENCE [LARGE SCALE GENOMIC DNA]</scope>
    <source>
        <strain evidence="12 13">LMG 25704</strain>
    </source>
</reference>
<proteinExistence type="predicted"/>
<dbReference type="Gene3D" id="1.10.443.10">
    <property type="entry name" value="Intergrase catalytic core"/>
    <property type="match status" value="1"/>
</dbReference>
<dbReference type="AlphaFoldDB" id="A0A6N6RHK3"/>
<comment type="caution">
    <text evidence="12">The sequence shown here is derived from an EMBL/GenBank/DDBJ whole genome shotgun (WGS) entry which is preliminary data.</text>
</comment>
<keyword evidence="13" id="KW-1185">Reference proteome</keyword>
<dbReference type="GO" id="GO:0005737">
    <property type="term" value="C:cytoplasm"/>
    <property type="evidence" value="ECO:0007669"/>
    <property type="project" value="UniProtKB-SubCell"/>
</dbReference>
<evidence type="ECO:0000313" key="13">
    <source>
        <dbReference type="Proteomes" id="UP000468650"/>
    </source>
</evidence>
<keyword evidence="8" id="KW-0131">Cell cycle</keyword>
<evidence type="ECO:0000256" key="5">
    <source>
        <dbReference type="ARBA" id="ARBA00022908"/>
    </source>
</evidence>
<dbReference type="GO" id="GO:0007059">
    <property type="term" value="P:chromosome segregation"/>
    <property type="evidence" value="ECO:0007669"/>
    <property type="project" value="UniProtKB-KW"/>
</dbReference>
<dbReference type="InterPro" id="IPR002104">
    <property type="entry name" value="Integrase_catalytic"/>
</dbReference>
<dbReference type="PANTHER" id="PTHR30349">
    <property type="entry name" value="PHAGE INTEGRASE-RELATED"/>
    <property type="match status" value="1"/>
</dbReference>
<feature type="domain" description="Tyr recombinase" evidence="10">
    <location>
        <begin position="107"/>
        <end position="288"/>
    </location>
</feature>
<dbReference type="Proteomes" id="UP000468650">
    <property type="component" value="Unassembled WGS sequence"/>
</dbReference>
<keyword evidence="2" id="KW-0963">Cytoplasm</keyword>
<sequence>MFETVASFIRYLEIEKRSSEHTLIAYERDLQQFTDWLLDVYEEEDLSVVKPVMIRDWIMNLSEAGLDPRSINRKLSTLRSYYKFLVRTQTIDQSPMQSIRSMKTSKRVIRSVDVEDMMQVLEPSMYVGEAHPQRDRFMIFTFYLTGMRRSELINLKRSDIEVEGSRVKVLGKRNKERIIPVGKEWLLALREYEESGEDGVGKGEYVFSTKDGEKLDSKLVYDRVVYYLSKVSSIEKKSPHILRHTFATHLLSMGADLQTIKELLGHSSLAATQVYTHSSIDQLKSVYNNTHPRGGDKK</sequence>
<dbReference type="RefSeq" id="WP_151667555.1">
    <property type="nucleotide sequence ID" value="NZ_WBVO01000007.1"/>
</dbReference>
<evidence type="ECO:0000256" key="9">
    <source>
        <dbReference type="PROSITE-ProRule" id="PRU01248"/>
    </source>
</evidence>
<evidence type="ECO:0000259" key="10">
    <source>
        <dbReference type="PROSITE" id="PS51898"/>
    </source>
</evidence>
<accession>A0A6N6RHK3</accession>
<dbReference type="GO" id="GO:0003677">
    <property type="term" value="F:DNA binding"/>
    <property type="evidence" value="ECO:0007669"/>
    <property type="project" value="UniProtKB-UniRule"/>
</dbReference>
<dbReference type="GO" id="GO:0015074">
    <property type="term" value="P:DNA integration"/>
    <property type="evidence" value="ECO:0007669"/>
    <property type="project" value="UniProtKB-KW"/>
</dbReference>
<evidence type="ECO:0000256" key="6">
    <source>
        <dbReference type="ARBA" id="ARBA00023125"/>
    </source>
</evidence>
<evidence type="ECO:0000256" key="3">
    <source>
        <dbReference type="ARBA" id="ARBA00022618"/>
    </source>
</evidence>
<dbReference type="SUPFAM" id="SSF56349">
    <property type="entry name" value="DNA breaking-rejoining enzymes"/>
    <property type="match status" value="1"/>
</dbReference>
<evidence type="ECO:0000313" key="12">
    <source>
        <dbReference type="EMBL" id="KAB2809732.1"/>
    </source>
</evidence>
<evidence type="ECO:0000256" key="2">
    <source>
        <dbReference type="ARBA" id="ARBA00022490"/>
    </source>
</evidence>
<gene>
    <name evidence="12" type="ORF">F8C67_09245</name>
</gene>
<evidence type="ECO:0000256" key="8">
    <source>
        <dbReference type="ARBA" id="ARBA00023306"/>
    </source>
</evidence>
<dbReference type="InterPro" id="IPR044068">
    <property type="entry name" value="CB"/>
</dbReference>
<keyword evidence="3" id="KW-0132">Cell division</keyword>
<keyword evidence="7" id="KW-0233">DNA recombination</keyword>
<dbReference type="InterPro" id="IPR004107">
    <property type="entry name" value="Integrase_SAM-like_N"/>
</dbReference>
<dbReference type="GO" id="GO:0051301">
    <property type="term" value="P:cell division"/>
    <property type="evidence" value="ECO:0007669"/>
    <property type="project" value="UniProtKB-KW"/>
</dbReference>
<keyword evidence="5" id="KW-0229">DNA integration</keyword>
<dbReference type="PROSITE" id="PS51898">
    <property type="entry name" value="TYR_RECOMBINASE"/>
    <property type="match status" value="1"/>
</dbReference>
<comment type="subcellular location">
    <subcellularLocation>
        <location evidence="1">Cytoplasm</location>
    </subcellularLocation>
</comment>
<dbReference type="InterPro" id="IPR011010">
    <property type="entry name" value="DNA_brk_join_enz"/>
</dbReference>
<evidence type="ECO:0000259" key="11">
    <source>
        <dbReference type="PROSITE" id="PS51900"/>
    </source>
</evidence>
<dbReference type="Pfam" id="PF00589">
    <property type="entry name" value="Phage_integrase"/>
    <property type="match status" value="1"/>
</dbReference>
<organism evidence="12 13">
    <name type="scientific">Phaeocystidibacter luteus</name>
    <dbReference type="NCBI Taxonomy" id="911197"/>
    <lineage>
        <taxon>Bacteria</taxon>
        <taxon>Pseudomonadati</taxon>
        <taxon>Bacteroidota</taxon>
        <taxon>Flavobacteriia</taxon>
        <taxon>Flavobacteriales</taxon>
        <taxon>Phaeocystidibacteraceae</taxon>
        <taxon>Phaeocystidibacter</taxon>
    </lineage>
</organism>
<dbReference type="PANTHER" id="PTHR30349:SF77">
    <property type="entry name" value="TYROSINE RECOMBINASE XERC"/>
    <property type="match status" value="1"/>
</dbReference>
<dbReference type="InterPro" id="IPR013762">
    <property type="entry name" value="Integrase-like_cat_sf"/>
</dbReference>
<dbReference type="InterPro" id="IPR050090">
    <property type="entry name" value="Tyrosine_recombinase_XerCD"/>
</dbReference>
<evidence type="ECO:0000256" key="1">
    <source>
        <dbReference type="ARBA" id="ARBA00004496"/>
    </source>
</evidence>
<protein>
    <submittedName>
        <fullName evidence="12">Tyrosine-type recombinase/integrase</fullName>
    </submittedName>
</protein>
<keyword evidence="6 9" id="KW-0238">DNA-binding</keyword>
<evidence type="ECO:0000256" key="4">
    <source>
        <dbReference type="ARBA" id="ARBA00022829"/>
    </source>
</evidence>
<dbReference type="InterPro" id="IPR010998">
    <property type="entry name" value="Integrase_recombinase_N"/>
</dbReference>
<name>A0A6N6RHK3_9FLAO</name>
<keyword evidence="4" id="KW-0159">Chromosome partition</keyword>